<evidence type="ECO:0000256" key="6">
    <source>
        <dbReference type="ARBA" id="ARBA00023054"/>
    </source>
</evidence>
<evidence type="ECO:0000256" key="2">
    <source>
        <dbReference type="ARBA" id="ARBA00022553"/>
    </source>
</evidence>
<dbReference type="InterPro" id="IPR003958">
    <property type="entry name" value="CBFA_NFYB_domain"/>
</dbReference>
<sequence>MSAMNSSSTSTDQNDPSKDKSKAPRSKDMHLPISRVRTIMKSTPDIENIGLPSLHVVTKATELFIQKLAMDALKSQRHHRHLEYNDLARAVEENENMYFLREVLPKKITMAEYYKLVGKESSEDGEDNDNSSQTSHSSSSSVSSEN</sequence>
<feature type="region of interest" description="Disordered" evidence="13">
    <location>
        <begin position="1"/>
        <end position="31"/>
    </location>
</feature>
<keyword evidence="15" id="KW-1185">Reference proteome</keyword>
<dbReference type="OrthoDB" id="1291358at2759"/>
<dbReference type="GeneID" id="112690808"/>
<evidence type="ECO:0000256" key="10">
    <source>
        <dbReference type="ARBA" id="ARBA00062516"/>
    </source>
</evidence>
<evidence type="ECO:0000256" key="4">
    <source>
        <dbReference type="ARBA" id="ARBA00022695"/>
    </source>
</evidence>
<keyword evidence="6" id="KW-0175">Coiled coil</keyword>
<keyword evidence="8" id="KW-0539">Nucleus</keyword>
<feature type="domain" description="Transcription factor CBF/NF-Y/archaeal histone" evidence="14">
    <location>
        <begin position="29"/>
        <end position="90"/>
    </location>
</feature>
<dbReference type="GO" id="GO:0008623">
    <property type="term" value="C:CHRAC"/>
    <property type="evidence" value="ECO:0007669"/>
    <property type="project" value="TreeGrafter"/>
</dbReference>
<dbReference type="InterPro" id="IPR050568">
    <property type="entry name" value="Transcr_DNA_Rep_Reg"/>
</dbReference>
<keyword evidence="4" id="KW-0548">Nucleotidyltransferase</keyword>
<name>A0A8B8GBV3_9HEMI</name>
<accession>A0A8B8GBV3</accession>
<evidence type="ECO:0000256" key="12">
    <source>
        <dbReference type="ARBA" id="ARBA00083235"/>
    </source>
</evidence>
<evidence type="ECO:0000313" key="15">
    <source>
        <dbReference type="Proteomes" id="UP000694846"/>
    </source>
</evidence>
<gene>
    <name evidence="16" type="primary">LOC112690808</name>
</gene>
<evidence type="ECO:0000256" key="8">
    <source>
        <dbReference type="ARBA" id="ARBA00023242"/>
    </source>
</evidence>
<evidence type="ECO:0000256" key="5">
    <source>
        <dbReference type="ARBA" id="ARBA00022990"/>
    </source>
</evidence>
<dbReference type="Proteomes" id="UP000694846">
    <property type="component" value="Unplaced"/>
</dbReference>
<comment type="function">
    <text evidence="9">Forms a complex with DNA polymerase epsilon subunit POLE3 and binds naked DNA, which is then incorporated into chromatin, aided by the nucleosome remodeling activity of ISWI/SNF2H and ACF1. Does not enhance nucleosome sliding activity of the ACF-5 ISWI chromatin remodeling complex.</text>
</comment>
<dbReference type="GO" id="GO:0006261">
    <property type="term" value="P:DNA-templated DNA replication"/>
    <property type="evidence" value="ECO:0007669"/>
    <property type="project" value="TreeGrafter"/>
</dbReference>
<protein>
    <recommendedName>
        <fullName evidence="11">Chromatin accessibility complex protein 1</fullName>
    </recommendedName>
    <alternativeName>
        <fullName evidence="12">DNA polymerase epsilon subunit p15</fullName>
    </alternativeName>
</protein>
<proteinExistence type="predicted"/>
<dbReference type="GO" id="GO:0046982">
    <property type="term" value="F:protein heterodimerization activity"/>
    <property type="evidence" value="ECO:0007669"/>
    <property type="project" value="InterPro"/>
</dbReference>
<evidence type="ECO:0000256" key="11">
    <source>
        <dbReference type="ARBA" id="ARBA00071805"/>
    </source>
</evidence>
<organism evidence="15 16">
    <name type="scientific">Sipha flava</name>
    <name type="common">yellow sugarcane aphid</name>
    <dbReference type="NCBI Taxonomy" id="143950"/>
    <lineage>
        <taxon>Eukaryota</taxon>
        <taxon>Metazoa</taxon>
        <taxon>Ecdysozoa</taxon>
        <taxon>Arthropoda</taxon>
        <taxon>Hexapoda</taxon>
        <taxon>Insecta</taxon>
        <taxon>Pterygota</taxon>
        <taxon>Neoptera</taxon>
        <taxon>Paraneoptera</taxon>
        <taxon>Hemiptera</taxon>
        <taxon>Sternorrhyncha</taxon>
        <taxon>Aphidomorpha</taxon>
        <taxon>Aphidoidea</taxon>
        <taxon>Aphididae</taxon>
        <taxon>Sipha</taxon>
    </lineage>
</organism>
<comment type="subunit">
    <text evidence="10">Heterodimer with POLE3; binds to DNA. Component of the CHRAC ISWI chromatin remodeling complex at least composed of SMARCA5/SNF2H, BAZ1A/ACF1, CHRAC1 and POLE3; the complex preferentially binds DNA through the CHRAC1-POLE3 heterodimer and possesses ATP-dependent nucleosome-remodeling activity. Within the complex, the heterodimer with POLE3 interacts with SMARCA5/SNF2H; the interaction is direct and enhances nucleosome sliding activity by the SMARCA5/SNF2H and BAZ1A/ACF1 interaction. Within the complex, the heterodimer with POLE3 interacts with BAZ1A/ACF1; the interactions are direct.</text>
</comment>
<dbReference type="CDD" id="cd22924">
    <property type="entry name" value="HFD_CHRAC1-like"/>
    <property type="match status" value="1"/>
</dbReference>
<dbReference type="GO" id="GO:0016779">
    <property type="term" value="F:nucleotidyltransferase activity"/>
    <property type="evidence" value="ECO:0007669"/>
    <property type="project" value="UniProtKB-KW"/>
</dbReference>
<dbReference type="Pfam" id="PF00808">
    <property type="entry name" value="CBFD_NFYB_HMF"/>
    <property type="match status" value="1"/>
</dbReference>
<comment type="subcellular location">
    <subcellularLocation>
        <location evidence="1">Nucleus</location>
    </subcellularLocation>
</comment>
<evidence type="ECO:0000256" key="7">
    <source>
        <dbReference type="ARBA" id="ARBA00023125"/>
    </source>
</evidence>
<reference evidence="16" key="1">
    <citation type="submission" date="2025-08" db="UniProtKB">
        <authorList>
            <consortium name="RefSeq"/>
        </authorList>
    </citation>
    <scope>IDENTIFICATION</scope>
    <source>
        <tissue evidence="16">Whole body</tissue>
    </source>
</reference>
<dbReference type="Gene3D" id="1.10.20.10">
    <property type="entry name" value="Histone, subunit A"/>
    <property type="match status" value="1"/>
</dbReference>
<feature type="region of interest" description="Disordered" evidence="13">
    <location>
        <begin position="119"/>
        <end position="146"/>
    </location>
</feature>
<dbReference type="PANTHER" id="PTHR10252:SF54">
    <property type="entry name" value="CHROMATIN ACCESSIBILITY COMPLEX PROTEIN 1"/>
    <property type="match status" value="1"/>
</dbReference>
<dbReference type="InterPro" id="IPR009072">
    <property type="entry name" value="Histone-fold"/>
</dbReference>
<dbReference type="AlphaFoldDB" id="A0A8B8GBV3"/>
<evidence type="ECO:0000256" key="3">
    <source>
        <dbReference type="ARBA" id="ARBA00022679"/>
    </source>
</evidence>
<feature type="compositionally biased region" description="Basic and acidic residues" evidence="13">
    <location>
        <begin position="15"/>
        <end position="30"/>
    </location>
</feature>
<keyword evidence="5" id="KW-0007">Acetylation</keyword>
<evidence type="ECO:0000256" key="13">
    <source>
        <dbReference type="SAM" id="MobiDB-lite"/>
    </source>
</evidence>
<dbReference type="GO" id="GO:0006338">
    <property type="term" value="P:chromatin remodeling"/>
    <property type="evidence" value="ECO:0007669"/>
    <property type="project" value="TreeGrafter"/>
</dbReference>
<evidence type="ECO:0000256" key="9">
    <source>
        <dbReference type="ARBA" id="ARBA00059032"/>
    </source>
</evidence>
<dbReference type="PANTHER" id="PTHR10252">
    <property type="entry name" value="HISTONE-LIKE TRANSCRIPTION FACTOR CCAAT-RELATED"/>
    <property type="match status" value="1"/>
</dbReference>
<feature type="compositionally biased region" description="Polar residues" evidence="13">
    <location>
        <begin position="1"/>
        <end position="14"/>
    </location>
</feature>
<keyword evidence="2" id="KW-0597">Phosphoprotein</keyword>
<keyword evidence="7" id="KW-0238">DNA-binding</keyword>
<evidence type="ECO:0000259" key="14">
    <source>
        <dbReference type="Pfam" id="PF00808"/>
    </source>
</evidence>
<evidence type="ECO:0000256" key="1">
    <source>
        <dbReference type="ARBA" id="ARBA00004123"/>
    </source>
</evidence>
<evidence type="ECO:0000313" key="16">
    <source>
        <dbReference type="RefSeq" id="XP_025420689.1"/>
    </source>
</evidence>
<dbReference type="RefSeq" id="XP_025420689.1">
    <property type="nucleotide sequence ID" value="XM_025564904.1"/>
</dbReference>
<dbReference type="GO" id="GO:0003677">
    <property type="term" value="F:DNA binding"/>
    <property type="evidence" value="ECO:0007669"/>
    <property type="project" value="UniProtKB-KW"/>
</dbReference>
<keyword evidence="3" id="KW-0808">Transferase</keyword>
<dbReference type="FunFam" id="1.10.20.10:FF:000048">
    <property type="entry name" value="Chromatin accessibility complex subunit 1"/>
    <property type="match status" value="1"/>
</dbReference>
<feature type="compositionally biased region" description="Low complexity" evidence="13">
    <location>
        <begin position="130"/>
        <end position="146"/>
    </location>
</feature>
<dbReference type="SUPFAM" id="SSF47113">
    <property type="entry name" value="Histone-fold"/>
    <property type="match status" value="1"/>
</dbReference>